<dbReference type="KEGG" id="vfa:MM35RIKEN_23950"/>
<dbReference type="RefSeq" id="WP_212822210.1">
    <property type="nucleotide sequence ID" value="NZ_AP023417.1"/>
</dbReference>
<proteinExistence type="predicted"/>
<name>A0A810Q6C2_9FIRM</name>
<dbReference type="EMBL" id="AP023417">
    <property type="protein sequence ID" value="BCK80203.1"/>
    <property type="molecule type" value="Genomic_DNA"/>
</dbReference>
<dbReference type="Pfam" id="PF16902">
    <property type="entry name" value="FokI_D3"/>
    <property type="match status" value="1"/>
</dbReference>
<dbReference type="InterPro" id="IPR031655">
    <property type="entry name" value="FokI_D3"/>
</dbReference>
<dbReference type="AlphaFoldDB" id="A0A810Q6C2"/>
<dbReference type="Proteomes" id="UP000681343">
    <property type="component" value="Plasmid pMM35_02"/>
</dbReference>
<keyword evidence="2" id="KW-0614">Plasmid</keyword>
<evidence type="ECO:0000259" key="1">
    <source>
        <dbReference type="Pfam" id="PF16902"/>
    </source>
</evidence>
<dbReference type="InterPro" id="IPR036388">
    <property type="entry name" value="WH-like_DNA-bd_sf"/>
</dbReference>
<dbReference type="Gene3D" id="1.10.10.10">
    <property type="entry name" value="Winged helix-like DNA-binding domain superfamily/Winged helix DNA-binding domain"/>
    <property type="match status" value="1"/>
</dbReference>
<keyword evidence="3" id="KW-1185">Reference proteome</keyword>
<accession>A0A810Q6C2</accession>
<gene>
    <name evidence="2" type="ORF">MM35RIKEN_23950</name>
</gene>
<reference evidence="2" key="1">
    <citation type="submission" date="2020-09" db="EMBL/GenBank/DDBJ databases">
        <title>New species isolated from human feces.</title>
        <authorList>
            <person name="Kitahara M."/>
            <person name="Shigeno Y."/>
            <person name="Shime M."/>
            <person name="Matsumoto Y."/>
            <person name="Nakamura S."/>
            <person name="Motooka D."/>
            <person name="Fukuoka S."/>
            <person name="Nishikawa H."/>
            <person name="Benno Y."/>
        </authorList>
    </citation>
    <scope>NUCLEOTIDE SEQUENCE</scope>
    <source>
        <strain evidence="2">MM35</strain>
        <plasmid evidence="2">pMM35_02</plasmid>
    </source>
</reference>
<evidence type="ECO:0000313" key="3">
    <source>
        <dbReference type="Proteomes" id="UP000681343"/>
    </source>
</evidence>
<organism evidence="2 3">
    <name type="scientific">Vescimonas fastidiosa</name>
    <dbReference type="NCBI Taxonomy" id="2714353"/>
    <lineage>
        <taxon>Bacteria</taxon>
        <taxon>Bacillati</taxon>
        <taxon>Bacillota</taxon>
        <taxon>Clostridia</taxon>
        <taxon>Eubacteriales</taxon>
        <taxon>Oscillospiraceae</taxon>
        <taxon>Vescimonas</taxon>
    </lineage>
</organism>
<geneLocation type="plasmid" evidence="2 3">
    <name>pMM35_02</name>
</geneLocation>
<dbReference type="InterPro" id="IPR036390">
    <property type="entry name" value="WH_DNA-bd_sf"/>
</dbReference>
<evidence type="ECO:0000313" key="2">
    <source>
        <dbReference type="EMBL" id="BCK80203.1"/>
    </source>
</evidence>
<protein>
    <recommendedName>
        <fullName evidence="1">FokI D3 domain-containing protein</fullName>
    </recommendedName>
</protein>
<dbReference type="SUPFAM" id="SSF46785">
    <property type="entry name" value="Winged helix' DNA-binding domain"/>
    <property type="match status" value="1"/>
</dbReference>
<feature type="domain" description="FokI D3" evidence="1">
    <location>
        <begin position="10"/>
        <end position="64"/>
    </location>
</feature>
<sequence length="212" mass="24438">MAESKSRLLYILQYLWLKTDAEHYATTGDILTYLRENDIRCDRKTIPGDIQKLCDIGIDIEEERSRENRYSLSSHLLTLPELKLLIDAVESSKFITAKKSAELIEKLSRMSSIYQAAELKSNLYVSERVKSFNEQIYYLVDNINTAINHGKQISFRYFHFDQHRKEVPNNGGKRSGQLKAQTPVPLKRFISSVKHKSSPISTQAEALAQERI</sequence>